<dbReference type="InterPro" id="IPR002048">
    <property type="entry name" value="EF_hand_dom"/>
</dbReference>
<dbReference type="EMBL" id="CAUJNA010003494">
    <property type="protein sequence ID" value="CAJ1403406.1"/>
    <property type="molecule type" value="Genomic_DNA"/>
</dbReference>
<evidence type="ECO:0000256" key="3">
    <source>
        <dbReference type="ARBA" id="ARBA00022837"/>
    </source>
</evidence>
<feature type="transmembrane region" description="Helical" evidence="8">
    <location>
        <begin position="287"/>
        <end position="310"/>
    </location>
</feature>
<dbReference type="InterPro" id="IPR011992">
    <property type="entry name" value="EF-hand-dom_pair"/>
</dbReference>
<evidence type="ECO:0000256" key="1">
    <source>
        <dbReference type="ARBA" id="ARBA00004141"/>
    </source>
</evidence>
<accession>A0AA36JD07</accession>
<keyword evidence="3" id="KW-0106">Calcium</keyword>
<feature type="region of interest" description="Disordered" evidence="7">
    <location>
        <begin position="464"/>
        <end position="499"/>
    </location>
</feature>
<dbReference type="PANTHER" id="PTHR46726">
    <property type="entry name" value="TWO PORE CHANNEL 3"/>
    <property type="match status" value="1"/>
</dbReference>
<keyword evidence="4 8" id="KW-1133">Transmembrane helix</keyword>
<dbReference type="SUPFAM" id="SSF81324">
    <property type="entry name" value="Voltage-gated potassium channels"/>
    <property type="match status" value="1"/>
</dbReference>
<comment type="caution">
    <text evidence="10">The sequence shown here is derived from an EMBL/GenBank/DDBJ whole genome shotgun (WGS) entry which is preliminary data.</text>
</comment>
<feature type="region of interest" description="Disordered" evidence="7">
    <location>
        <begin position="587"/>
        <end position="606"/>
    </location>
</feature>
<evidence type="ECO:0000256" key="4">
    <source>
        <dbReference type="ARBA" id="ARBA00022989"/>
    </source>
</evidence>
<evidence type="ECO:0000313" key="11">
    <source>
        <dbReference type="Proteomes" id="UP001178507"/>
    </source>
</evidence>
<sequence>MAEGDSPRVASPCAGAGSPRWSTEVSSNASDAGHRKSFRSPGVNADFIREQISGETNETLQKKIGRFLKSYIVVNLMGCVVAADSFLTCAAVDARAASTDLPYVYFLLSKLCLGLYTAELLLSIFARGLDVCKDWLGVIDTIIVLCGWAEVIVTAAMHADRGLPLGLLRIFRLLRIVRTVKLLRRVRMFKELYKLIKMMASVFRTLLWSFLLCFIVMTAFAMLIVEFVNPVVIELNDNFGTFEECKECLQSTTTVMEANLLLFQTVIAGDSWGKIAVPVIHAAPATVMIFVGSQLTIVFGVLNLIVAVVVDTFAEARQVDVEALAEDLETELERDREKLEEVFHRIDKTGTGELSLSELIDGARNDAVFRSRLRVMDIDESDLQQLFQMIDADHSGTLQVSEFIGPLSRWARDSKTAPRFIKYNLMQSMHMQEDLLELSDQRFVRLGTQLETLGHELRAFTKGQSEPEGFMMPSGDDSFDKTTSSSHDQISAPHASGHPELLAKSCDQDMAHFPVDIDHHTRRAGTLATHSSEISRQIEEAMGHIDAKLETLLYREEERHTQPSKRLARGRSTNAFRVMYMEEPLHVNGGHGKPRSKELDRVLADI</sequence>
<dbReference type="Pfam" id="PF13499">
    <property type="entry name" value="EF-hand_7"/>
    <property type="match status" value="1"/>
</dbReference>
<dbReference type="PROSITE" id="PS50222">
    <property type="entry name" value="EF_HAND_2"/>
    <property type="match status" value="2"/>
</dbReference>
<dbReference type="GO" id="GO:0016020">
    <property type="term" value="C:membrane"/>
    <property type="evidence" value="ECO:0007669"/>
    <property type="project" value="UniProtKB-SubCell"/>
</dbReference>
<dbReference type="Gene3D" id="1.20.120.350">
    <property type="entry name" value="Voltage-gated potassium channels. Chain C"/>
    <property type="match status" value="1"/>
</dbReference>
<feature type="coiled-coil region" evidence="6">
    <location>
        <begin position="318"/>
        <end position="345"/>
    </location>
</feature>
<keyword evidence="5 8" id="KW-0472">Membrane</keyword>
<feature type="transmembrane region" description="Helical" evidence="8">
    <location>
        <begin position="72"/>
        <end position="97"/>
    </location>
</feature>
<feature type="compositionally biased region" description="Polar residues" evidence="7">
    <location>
        <begin position="20"/>
        <end position="30"/>
    </location>
</feature>
<protein>
    <recommendedName>
        <fullName evidence="9">EF-hand domain-containing protein</fullName>
    </recommendedName>
</protein>
<dbReference type="SUPFAM" id="SSF47473">
    <property type="entry name" value="EF-hand"/>
    <property type="match status" value="1"/>
</dbReference>
<evidence type="ECO:0000256" key="8">
    <source>
        <dbReference type="SAM" id="Phobius"/>
    </source>
</evidence>
<dbReference type="GO" id="GO:0005509">
    <property type="term" value="F:calcium ion binding"/>
    <property type="evidence" value="ECO:0007669"/>
    <property type="project" value="InterPro"/>
</dbReference>
<keyword evidence="11" id="KW-1185">Reference proteome</keyword>
<feature type="domain" description="EF-hand" evidence="9">
    <location>
        <begin position="378"/>
        <end position="413"/>
    </location>
</feature>
<dbReference type="Gene3D" id="1.10.287.70">
    <property type="match status" value="1"/>
</dbReference>
<feature type="domain" description="EF-hand" evidence="9">
    <location>
        <begin position="334"/>
        <end position="369"/>
    </location>
</feature>
<dbReference type="InterPro" id="IPR027359">
    <property type="entry name" value="Volt_channel_dom_sf"/>
</dbReference>
<evidence type="ECO:0000259" key="9">
    <source>
        <dbReference type="PROSITE" id="PS50222"/>
    </source>
</evidence>
<dbReference type="PANTHER" id="PTHR46726:SF1">
    <property type="entry name" value="TWO-PORE CALCIUM CHANNEL 3"/>
    <property type="match status" value="1"/>
</dbReference>
<feature type="transmembrane region" description="Helical" evidence="8">
    <location>
        <begin position="205"/>
        <end position="225"/>
    </location>
</feature>
<dbReference type="InterPro" id="IPR005821">
    <property type="entry name" value="Ion_trans_dom"/>
</dbReference>
<keyword evidence="6" id="KW-0175">Coiled coil</keyword>
<dbReference type="Pfam" id="PF00520">
    <property type="entry name" value="Ion_trans"/>
    <property type="match status" value="1"/>
</dbReference>
<evidence type="ECO:0000256" key="5">
    <source>
        <dbReference type="ARBA" id="ARBA00023136"/>
    </source>
</evidence>
<dbReference type="PROSITE" id="PS00018">
    <property type="entry name" value="EF_HAND_1"/>
    <property type="match status" value="1"/>
</dbReference>
<dbReference type="Proteomes" id="UP001178507">
    <property type="component" value="Unassembled WGS sequence"/>
</dbReference>
<keyword evidence="2 8" id="KW-0812">Transmembrane</keyword>
<feature type="region of interest" description="Disordered" evidence="7">
    <location>
        <begin position="1"/>
        <end position="38"/>
    </location>
</feature>
<name>A0AA36JD07_9DINO</name>
<feature type="transmembrane region" description="Helical" evidence="8">
    <location>
        <begin position="103"/>
        <end position="126"/>
    </location>
</feature>
<dbReference type="AlphaFoldDB" id="A0AA36JD07"/>
<organism evidence="10 11">
    <name type="scientific">Effrenium voratum</name>
    <dbReference type="NCBI Taxonomy" id="2562239"/>
    <lineage>
        <taxon>Eukaryota</taxon>
        <taxon>Sar</taxon>
        <taxon>Alveolata</taxon>
        <taxon>Dinophyceae</taxon>
        <taxon>Suessiales</taxon>
        <taxon>Symbiodiniaceae</taxon>
        <taxon>Effrenium</taxon>
    </lineage>
</organism>
<feature type="compositionally biased region" description="Basic and acidic residues" evidence="7">
    <location>
        <begin position="595"/>
        <end position="606"/>
    </location>
</feature>
<dbReference type="SMART" id="SM00054">
    <property type="entry name" value="EFh"/>
    <property type="match status" value="2"/>
</dbReference>
<dbReference type="InterPro" id="IPR018247">
    <property type="entry name" value="EF_Hand_1_Ca_BS"/>
</dbReference>
<evidence type="ECO:0000313" key="10">
    <source>
        <dbReference type="EMBL" id="CAJ1403406.1"/>
    </source>
</evidence>
<evidence type="ECO:0000256" key="2">
    <source>
        <dbReference type="ARBA" id="ARBA00022692"/>
    </source>
</evidence>
<dbReference type="CDD" id="cd00051">
    <property type="entry name" value="EFh"/>
    <property type="match status" value="1"/>
</dbReference>
<proteinExistence type="predicted"/>
<dbReference type="Gene3D" id="1.10.238.10">
    <property type="entry name" value="EF-hand"/>
    <property type="match status" value="1"/>
</dbReference>
<comment type="subcellular location">
    <subcellularLocation>
        <location evidence="1">Membrane</location>
        <topology evidence="1">Multi-pass membrane protein</topology>
    </subcellularLocation>
</comment>
<evidence type="ECO:0000256" key="7">
    <source>
        <dbReference type="SAM" id="MobiDB-lite"/>
    </source>
</evidence>
<reference evidence="10" key="1">
    <citation type="submission" date="2023-08" db="EMBL/GenBank/DDBJ databases">
        <authorList>
            <person name="Chen Y."/>
            <person name="Shah S."/>
            <person name="Dougan E. K."/>
            <person name="Thang M."/>
            <person name="Chan C."/>
        </authorList>
    </citation>
    <scope>NUCLEOTIDE SEQUENCE</scope>
</reference>
<gene>
    <name evidence="10" type="ORF">EVOR1521_LOCUS26080</name>
</gene>
<dbReference type="GO" id="GO:0005216">
    <property type="term" value="F:monoatomic ion channel activity"/>
    <property type="evidence" value="ECO:0007669"/>
    <property type="project" value="InterPro"/>
</dbReference>
<evidence type="ECO:0000256" key="6">
    <source>
        <dbReference type="SAM" id="Coils"/>
    </source>
</evidence>